<dbReference type="AlphaFoldDB" id="A0A2M8GF61"/>
<comment type="caution">
    <text evidence="2">The sequence shown here is derived from an EMBL/GenBank/DDBJ whole genome shotgun (WGS) entry which is preliminary data.</text>
</comment>
<dbReference type="EMBL" id="PFQN01000060">
    <property type="protein sequence ID" value="PJC75848.1"/>
    <property type="molecule type" value="Genomic_DNA"/>
</dbReference>
<feature type="domain" description="TNase-like" evidence="1">
    <location>
        <begin position="7"/>
        <end position="39"/>
    </location>
</feature>
<evidence type="ECO:0000259" key="1">
    <source>
        <dbReference type="Pfam" id="PF00565"/>
    </source>
</evidence>
<evidence type="ECO:0000313" key="3">
    <source>
        <dbReference type="Proteomes" id="UP000230384"/>
    </source>
</evidence>
<name>A0A2M8GF61_9BACT</name>
<gene>
    <name evidence="2" type="ORF">CO010_04255</name>
</gene>
<dbReference type="InterPro" id="IPR016071">
    <property type="entry name" value="Staphylococal_nuclease_OB-fold"/>
</dbReference>
<evidence type="ECO:0000313" key="2">
    <source>
        <dbReference type="EMBL" id="PJC75848.1"/>
    </source>
</evidence>
<sequence>MVRLEKDIPDRDKYGRLLRYVWVDSLFINLELVKQGFATS</sequence>
<dbReference type="Proteomes" id="UP000230384">
    <property type="component" value="Unassembled WGS sequence"/>
</dbReference>
<dbReference type="Pfam" id="PF00565">
    <property type="entry name" value="SNase"/>
    <property type="match status" value="1"/>
</dbReference>
<dbReference type="SUPFAM" id="SSF50199">
    <property type="entry name" value="Staphylococcal nuclease"/>
    <property type="match status" value="1"/>
</dbReference>
<dbReference type="InterPro" id="IPR035437">
    <property type="entry name" value="SNase_OB-fold_sf"/>
</dbReference>
<proteinExistence type="predicted"/>
<reference evidence="3" key="1">
    <citation type="submission" date="2017-09" db="EMBL/GenBank/DDBJ databases">
        <title>Depth-based differentiation of microbial function through sediment-hosted aquifers and enrichment of novel symbionts in the deep terrestrial subsurface.</title>
        <authorList>
            <person name="Probst A.J."/>
            <person name="Ladd B."/>
            <person name="Jarett J.K."/>
            <person name="Geller-Mcgrath D.E."/>
            <person name="Sieber C.M.K."/>
            <person name="Emerson J.B."/>
            <person name="Anantharaman K."/>
            <person name="Thomas B.C."/>
            <person name="Malmstrom R."/>
            <person name="Stieglmeier M."/>
            <person name="Klingl A."/>
            <person name="Woyke T."/>
            <person name="Ryan C.M."/>
            <person name="Banfield J.F."/>
        </authorList>
    </citation>
    <scope>NUCLEOTIDE SEQUENCE [LARGE SCALE GENOMIC DNA]</scope>
</reference>
<accession>A0A2M8GF61</accession>
<organism evidence="2 3">
    <name type="scientific">Candidatus Shapirobacteria bacterium CG_4_8_14_3_um_filter_39_11</name>
    <dbReference type="NCBI Taxonomy" id="1974875"/>
    <lineage>
        <taxon>Bacteria</taxon>
        <taxon>Candidatus Shapironibacteriota</taxon>
    </lineage>
</organism>
<protein>
    <recommendedName>
        <fullName evidence="1">TNase-like domain-containing protein</fullName>
    </recommendedName>
</protein>
<dbReference type="Gene3D" id="2.40.50.90">
    <property type="match status" value="1"/>
</dbReference>